<evidence type="ECO:0000259" key="2">
    <source>
        <dbReference type="Pfam" id="PF14372"/>
    </source>
</evidence>
<reference evidence="3 4" key="1">
    <citation type="submission" date="2020-06" db="EMBL/GenBank/DDBJ databases">
        <title>Transcriptomic and genomic resources for Thalictrum thalictroides and T. hernandezii: Facilitating candidate gene discovery in an emerging model plant lineage.</title>
        <authorList>
            <person name="Arias T."/>
            <person name="Riano-Pachon D.M."/>
            <person name="Di Stilio V.S."/>
        </authorList>
    </citation>
    <scope>NUCLEOTIDE SEQUENCE [LARGE SCALE GENOMIC DNA]</scope>
    <source>
        <strain evidence="4">cv. WT478/WT964</strain>
        <tissue evidence="3">Leaves</tissue>
    </source>
</reference>
<comment type="caution">
    <text evidence="3">The sequence shown here is derived from an EMBL/GenBank/DDBJ whole genome shotgun (WGS) entry which is preliminary data.</text>
</comment>
<dbReference type="InterPro" id="IPR008906">
    <property type="entry name" value="HATC_C_dom"/>
</dbReference>
<dbReference type="InterPro" id="IPR025525">
    <property type="entry name" value="hAT-like_transposase_RNase-H"/>
</dbReference>
<organism evidence="3 4">
    <name type="scientific">Thalictrum thalictroides</name>
    <name type="common">Rue-anemone</name>
    <name type="synonym">Anemone thalictroides</name>
    <dbReference type="NCBI Taxonomy" id="46969"/>
    <lineage>
        <taxon>Eukaryota</taxon>
        <taxon>Viridiplantae</taxon>
        <taxon>Streptophyta</taxon>
        <taxon>Embryophyta</taxon>
        <taxon>Tracheophyta</taxon>
        <taxon>Spermatophyta</taxon>
        <taxon>Magnoliopsida</taxon>
        <taxon>Ranunculales</taxon>
        <taxon>Ranunculaceae</taxon>
        <taxon>Thalictroideae</taxon>
        <taxon>Thalictrum</taxon>
    </lineage>
</organism>
<dbReference type="SUPFAM" id="SSF53098">
    <property type="entry name" value="Ribonuclease H-like"/>
    <property type="match status" value="1"/>
</dbReference>
<dbReference type="Pfam" id="PF14372">
    <property type="entry name" value="hAT-like_RNase-H"/>
    <property type="match status" value="1"/>
</dbReference>
<dbReference type="PANTHER" id="PTHR23272:SF193">
    <property type="entry name" value="OS07G0624100 PROTEIN"/>
    <property type="match status" value="1"/>
</dbReference>
<accession>A0A7J6URY4</accession>
<dbReference type="EMBL" id="JABWDY010044594">
    <property type="protein sequence ID" value="KAF5175022.1"/>
    <property type="molecule type" value="Genomic_DNA"/>
</dbReference>
<evidence type="ECO:0000313" key="4">
    <source>
        <dbReference type="Proteomes" id="UP000554482"/>
    </source>
</evidence>
<dbReference type="OrthoDB" id="1718237at2759"/>
<dbReference type="PANTHER" id="PTHR23272">
    <property type="entry name" value="BED FINGER-RELATED"/>
    <property type="match status" value="1"/>
</dbReference>
<protein>
    <submittedName>
        <fullName evidence="3">Zinc finger bed domain-containing protein daysleeper</fullName>
    </submittedName>
</protein>
<dbReference type="GO" id="GO:0046983">
    <property type="term" value="F:protein dimerization activity"/>
    <property type="evidence" value="ECO:0007669"/>
    <property type="project" value="InterPro"/>
</dbReference>
<dbReference type="GO" id="GO:0003677">
    <property type="term" value="F:DNA binding"/>
    <property type="evidence" value="ECO:0007669"/>
    <property type="project" value="InterPro"/>
</dbReference>
<name>A0A7J6URY4_THATH</name>
<sequence>MLLVAVVLDPRFKLEFLEFCMEGMYDESNIKLTKEKVRATLQRIYDWHAGNSRSLTIGMEADDVLVCANARMDLATSWRRHKKYVPLESMSEVDRYLTSPIEGISEDKNTFDILGWWKINATRYPILSLVAKDVLAIPVTSVASESAFSTGGCVLNPFRTSLLPNTVEALVCTHNWLRLTAKPIDLLASMKEIKQYDALDAELFKVAVSEAGHKS</sequence>
<dbReference type="Proteomes" id="UP000554482">
    <property type="component" value="Unassembled WGS sequence"/>
</dbReference>
<evidence type="ECO:0000259" key="1">
    <source>
        <dbReference type="Pfam" id="PF05699"/>
    </source>
</evidence>
<dbReference type="Pfam" id="PF05699">
    <property type="entry name" value="Dimer_Tnp_hAT"/>
    <property type="match status" value="1"/>
</dbReference>
<dbReference type="AlphaFoldDB" id="A0A7J6URY4"/>
<dbReference type="InterPro" id="IPR012337">
    <property type="entry name" value="RNaseH-like_sf"/>
</dbReference>
<keyword evidence="4" id="KW-1185">Reference proteome</keyword>
<feature type="domain" description="HAT C-terminal dimerisation" evidence="1">
    <location>
        <begin position="92"/>
        <end position="177"/>
    </location>
</feature>
<proteinExistence type="predicted"/>
<feature type="domain" description="hAT-like transposase RNase-H fold" evidence="2">
    <location>
        <begin position="1"/>
        <end position="45"/>
    </location>
</feature>
<evidence type="ECO:0000313" key="3">
    <source>
        <dbReference type="EMBL" id="KAF5175022.1"/>
    </source>
</evidence>
<gene>
    <name evidence="3" type="ORF">FRX31_035392</name>
</gene>